<evidence type="ECO:0000256" key="5">
    <source>
        <dbReference type="ARBA" id="ARBA00022670"/>
    </source>
</evidence>
<comment type="catalytic activity">
    <reaction evidence="16">
        <text>Preferential cleavage: (Ac)2-L-Lys-D-Ala-|-D-Ala. Also transpeptidation of peptidyl-alanyl moieties that are N-acyl substituents of D-alanine.</text>
        <dbReference type="EC" id="3.4.16.4"/>
    </reaction>
</comment>
<dbReference type="InterPro" id="IPR036950">
    <property type="entry name" value="PBP_transglycosylase"/>
</dbReference>
<dbReference type="SUPFAM" id="SSF53955">
    <property type="entry name" value="Lysozyme-like"/>
    <property type="match status" value="1"/>
</dbReference>
<keyword evidence="11" id="KW-0573">Peptidoglycan synthesis</keyword>
<dbReference type="GO" id="GO:0009002">
    <property type="term" value="F:serine-type D-Ala-D-Ala carboxypeptidase activity"/>
    <property type="evidence" value="ECO:0007669"/>
    <property type="project" value="UniProtKB-EC"/>
</dbReference>
<evidence type="ECO:0000259" key="21">
    <source>
        <dbReference type="Pfam" id="PF00912"/>
    </source>
</evidence>
<dbReference type="GO" id="GO:0009252">
    <property type="term" value="P:peptidoglycan biosynthetic process"/>
    <property type="evidence" value="ECO:0007669"/>
    <property type="project" value="UniProtKB-KW"/>
</dbReference>
<evidence type="ECO:0000256" key="15">
    <source>
        <dbReference type="ARBA" id="ARBA00023316"/>
    </source>
</evidence>
<dbReference type="GO" id="GO:0008658">
    <property type="term" value="F:penicillin binding"/>
    <property type="evidence" value="ECO:0007669"/>
    <property type="project" value="InterPro"/>
</dbReference>
<dbReference type="Pfam" id="PF00905">
    <property type="entry name" value="Transpeptidase"/>
    <property type="match status" value="1"/>
</dbReference>
<dbReference type="FunFam" id="1.10.3810.10:FF:000001">
    <property type="entry name" value="Penicillin-binding protein 1A"/>
    <property type="match status" value="1"/>
</dbReference>
<dbReference type="Proteomes" id="UP000005926">
    <property type="component" value="Unassembled WGS sequence"/>
</dbReference>
<feature type="region of interest" description="Disordered" evidence="18">
    <location>
        <begin position="1"/>
        <end position="32"/>
    </location>
</feature>
<feature type="domain" description="Glycosyl transferase family 51" evidence="21">
    <location>
        <begin position="114"/>
        <end position="280"/>
    </location>
</feature>
<feature type="domain" description="Penicillin-binding protein transpeptidase" evidence="20">
    <location>
        <begin position="377"/>
        <end position="643"/>
    </location>
</feature>
<evidence type="ECO:0000256" key="11">
    <source>
        <dbReference type="ARBA" id="ARBA00022984"/>
    </source>
</evidence>
<dbReference type="EMBL" id="ACKZ01000004">
    <property type="protein sequence ID" value="EEW38219.1"/>
    <property type="molecule type" value="Genomic_DNA"/>
</dbReference>
<dbReference type="GO" id="GO:0030288">
    <property type="term" value="C:outer membrane-bounded periplasmic space"/>
    <property type="evidence" value="ECO:0007669"/>
    <property type="project" value="TreeGrafter"/>
</dbReference>
<keyword evidence="8 19" id="KW-0812">Transmembrane</keyword>
<comment type="similarity">
    <text evidence="1">In the C-terminal section; belongs to the transpeptidase family.</text>
</comment>
<feature type="compositionally biased region" description="Basic and acidic residues" evidence="18">
    <location>
        <begin position="1"/>
        <end position="31"/>
    </location>
</feature>
<evidence type="ECO:0000256" key="2">
    <source>
        <dbReference type="ARBA" id="ARBA00007739"/>
    </source>
</evidence>
<proteinExistence type="inferred from homology"/>
<dbReference type="InterPro" id="IPR012338">
    <property type="entry name" value="Beta-lactam/transpept-like"/>
</dbReference>
<evidence type="ECO:0000256" key="1">
    <source>
        <dbReference type="ARBA" id="ARBA00007090"/>
    </source>
</evidence>
<dbReference type="InterPro" id="IPR050396">
    <property type="entry name" value="Glycosyltr_51/Transpeptidase"/>
</dbReference>
<keyword evidence="3" id="KW-1003">Cell membrane</keyword>
<dbReference type="PANTHER" id="PTHR32282">
    <property type="entry name" value="BINDING PROTEIN TRANSPEPTIDASE, PUTATIVE-RELATED"/>
    <property type="match status" value="1"/>
</dbReference>
<dbReference type="STRING" id="638301.HMPREF0444_0083"/>
<evidence type="ECO:0000256" key="19">
    <source>
        <dbReference type="SAM" id="Phobius"/>
    </source>
</evidence>
<dbReference type="Gene3D" id="3.40.710.10">
    <property type="entry name" value="DD-peptidase/beta-lactamase superfamily"/>
    <property type="match status" value="1"/>
</dbReference>
<keyword evidence="10" id="KW-0133">Cell shape</keyword>
<keyword evidence="9" id="KW-0378">Hydrolase</keyword>
<evidence type="ECO:0000256" key="6">
    <source>
        <dbReference type="ARBA" id="ARBA00022676"/>
    </source>
</evidence>
<reference evidence="22 23" key="1">
    <citation type="submission" date="2009-08" db="EMBL/GenBank/DDBJ databases">
        <authorList>
            <person name="Muzny D."/>
            <person name="Qin X."/>
            <person name="Deng J."/>
            <person name="Jiang H."/>
            <person name="Liu Y."/>
            <person name="Qu J."/>
            <person name="Song X.-Z."/>
            <person name="Zhang L."/>
            <person name="Thornton R."/>
            <person name="Coyle M."/>
            <person name="Francisco L."/>
            <person name="Jackson L."/>
            <person name="Javaid M."/>
            <person name="Korchina V."/>
            <person name="Kovar C."/>
            <person name="Mata R."/>
            <person name="Mathew T."/>
            <person name="Ngo R."/>
            <person name="Nguyen L."/>
            <person name="Nguyen N."/>
            <person name="Okwuonu G."/>
            <person name="Ongeri F."/>
            <person name="Pham C."/>
            <person name="Simmons D."/>
            <person name="Wilczek-Boney K."/>
            <person name="Hale W."/>
            <person name="Jakkamsetti A."/>
            <person name="Pham P."/>
            <person name="Ruth R."/>
            <person name="San Lucas F."/>
            <person name="Warren J."/>
            <person name="Zhang J."/>
            <person name="Zhao Z."/>
            <person name="Zhou C."/>
            <person name="Zhu D."/>
            <person name="Lee S."/>
            <person name="Bess C."/>
            <person name="Blankenburg K."/>
            <person name="Forbes L."/>
            <person name="Fu Q."/>
            <person name="Gubbala S."/>
            <person name="Hirani K."/>
            <person name="Jayaseelan J.C."/>
            <person name="Lara F."/>
            <person name="Munidasa M."/>
            <person name="Palculict T."/>
            <person name="Patil S."/>
            <person name="Pu L.-L."/>
            <person name="Saada N."/>
            <person name="Tang L."/>
            <person name="Weissenberger G."/>
            <person name="Zhu Y."/>
            <person name="Hemphill L."/>
            <person name="Shang Y."/>
            <person name="Youmans B."/>
            <person name="Ayvaz T."/>
            <person name="Ross M."/>
            <person name="Santibanez J."/>
            <person name="Aqrawi P."/>
            <person name="Gross S."/>
            <person name="Joshi V."/>
            <person name="Fowler G."/>
            <person name="Nazareth L."/>
            <person name="Reid J."/>
            <person name="Worley K."/>
            <person name="Petrosino J."/>
            <person name="Highlander S."/>
            <person name="Gibbs R."/>
        </authorList>
    </citation>
    <scope>NUCLEOTIDE SEQUENCE [LARGE SCALE GENOMIC DNA]</scope>
    <source>
        <strain evidence="22 23">ATCC 49175</strain>
    </source>
</reference>
<evidence type="ECO:0000256" key="14">
    <source>
        <dbReference type="ARBA" id="ARBA00023268"/>
    </source>
</evidence>
<accession>C8NDT8</accession>
<comment type="catalytic activity">
    <reaction evidence="17">
        <text>[GlcNAc-(1-&gt;4)-Mur2Ac(oyl-L-Ala-gamma-D-Glu-L-Lys-D-Ala-D-Ala)](n)-di-trans,octa-cis-undecaprenyl diphosphate + beta-D-GlcNAc-(1-&gt;4)-Mur2Ac(oyl-L-Ala-gamma-D-Glu-L-Lys-D-Ala-D-Ala)-di-trans,octa-cis-undecaprenyl diphosphate = [GlcNAc-(1-&gt;4)-Mur2Ac(oyl-L-Ala-gamma-D-Glu-L-Lys-D-Ala-D-Ala)](n+1)-di-trans,octa-cis-undecaprenyl diphosphate + di-trans,octa-cis-undecaprenyl diphosphate + H(+)</text>
        <dbReference type="Rhea" id="RHEA:23708"/>
        <dbReference type="Rhea" id="RHEA-COMP:9602"/>
        <dbReference type="Rhea" id="RHEA-COMP:9603"/>
        <dbReference type="ChEBI" id="CHEBI:15378"/>
        <dbReference type="ChEBI" id="CHEBI:58405"/>
        <dbReference type="ChEBI" id="CHEBI:60033"/>
        <dbReference type="ChEBI" id="CHEBI:78435"/>
        <dbReference type="EC" id="2.4.99.28"/>
    </reaction>
</comment>
<evidence type="ECO:0000256" key="4">
    <source>
        <dbReference type="ARBA" id="ARBA00022645"/>
    </source>
</evidence>
<evidence type="ECO:0000256" key="7">
    <source>
        <dbReference type="ARBA" id="ARBA00022679"/>
    </source>
</evidence>
<keyword evidence="12 19" id="KW-1133">Transmembrane helix</keyword>
<evidence type="ECO:0000256" key="16">
    <source>
        <dbReference type="ARBA" id="ARBA00034000"/>
    </source>
</evidence>
<evidence type="ECO:0000313" key="22">
    <source>
        <dbReference type="EMBL" id="EEW38219.1"/>
    </source>
</evidence>
<dbReference type="GO" id="GO:0006508">
    <property type="term" value="P:proteolysis"/>
    <property type="evidence" value="ECO:0007669"/>
    <property type="project" value="UniProtKB-KW"/>
</dbReference>
<keyword evidence="4" id="KW-0121">Carboxypeptidase</keyword>
<evidence type="ECO:0000256" key="12">
    <source>
        <dbReference type="ARBA" id="ARBA00022989"/>
    </source>
</evidence>
<name>C8NDT8_9LACT</name>
<evidence type="ECO:0000259" key="20">
    <source>
        <dbReference type="Pfam" id="PF00905"/>
    </source>
</evidence>
<dbReference type="eggNOG" id="COG0744">
    <property type="taxonomic scope" value="Bacteria"/>
</dbReference>
<evidence type="ECO:0000256" key="18">
    <source>
        <dbReference type="SAM" id="MobiDB-lite"/>
    </source>
</evidence>
<protein>
    <submittedName>
        <fullName evidence="22">Penicillin-binding protein, 1A family</fullName>
    </submittedName>
</protein>
<sequence length="720" mass="80610">MNEEFNEKDYVDHVTHNQEQEETVEHRHTEEPTQQSIIKRVWNHKIMLAIRRFWRKFHVTKLILVLMLTAITAFSAFLVYTAKTTDVSGLRAGMVQVTEVYDRNNQEAGVLNINKGEFVTIDQISPNMINALVSTEDKRFYDHHGFDPMGFLRATFGLLLNRGRVTGGGSTITQQLAKNAFLTQDQTFLRKAKELFLSFELEKKYSKDQILEMYLNNAYFGNGAYGIENASLRYFGKSAKDLTISEAAVLTGSLKAPNVYNPIDDMEATVKRRATVLQLMVTNGKITQEEADKAGAEVITVQDAYVANSRYKYPYYFDAVINEITNNYGISEEELLNKGYKIYTGLDQKMQADMEETFSNSWLFPKASDGTIAQAASVAMDPQNGDVLATVGGRTNEKHTFRGFNRATQLQAQPGSTFKPLAVYTSALEEGYQPNSVLVDEKRSYGSDKYTPENWNKQYQGTVTMTEALNQSWNAPAVWLLDKIGLKKGIEKVHQFGIETDPGDEYLGIALGGLTKGVSPIQMASAYTAFANKGVRTKPRFVTKIVDANGKVIVDNTAVKDNRVTTEEVAKKMTSMLLTVYGQEGLGAPFSPSGKIIAGKTGTTEALNNENGSRDQWMIGYTPDVVVATWMGYDQSGNYSLSASSREGVGPLFKLEMEGLLQYTANTAFNVEPVKTKQSNQKNQNNTLDNFIQDAQKTGEQIWNQLQEWGKNIWNKFNNR</sequence>
<evidence type="ECO:0000313" key="23">
    <source>
        <dbReference type="Proteomes" id="UP000005926"/>
    </source>
</evidence>
<evidence type="ECO:0000256" key="13">
    <source>
        <dbReference type="ARBA" id="ARBA00023136"/>
    </source>
</evidence>
<gene>
    <name evidence="22" type="primary">pbp2A</name>
    <name evidence="22" type="ORF">HMPREF0444_0083</name>
</gene>
<dbReference type="PANTHER" id="PTHR32282:SF32">
    <property type="entry name" value="PENICILLIN-BINDING PROTEIN 2A"/>
    <property type="match status" value="1"/>
</dbReference>
<evidence type="ECO:0000256" key="10">
    <source>
        <dbReference type="ARBA" id="ARBA00022960"/>
    </source>
</evidence>
<evidence type="ECO:0000256" key="8">
    <source>
        <dbReference type="ARBA" id="ARBA00022692"/>
    </source>
</evidence>
<comment type="similarity">
    <text evidence="2">In the N-terminal section; belongs to the glycosyltransferase 51 family.</text>
</comment>
<dbReference type="InterPro" id="IPR001264">
    <property type="entry name" value="Glyco_trans_51"/>
</dbReference>
<keyword evidence="23" id="KW-1185">Reference proteome</keyword>
<organism evidence="22 23">
    <name type="scientific">Granulicatella adiacens ATCC 49175</name>
    <dbReference type="NCBI Taxonomy" id="638301"/>
    <lineage>
        <taxon>Bacteria</taxon>
        <taxon>Bacillati</taxon>
        <taxon>Bacillota</taxon>
        <taxon>Bacilli</taxon>
        <taxon>Lactobacillales</taxon>
        <taxon>Carnobacteriaceae</taxon>
        <taxon>Granulicatella</taxon>
    </lineage>
</organism>
<dbReference type="Gene3D" id="1.10.3810.10">
    <property type="entry name" value="Biosynthetic peptidoglycan transglycosylase-like"/>
    <property type="match status" value="1"/>
</dbReference>
<comment type="caution">
    <text evidence="22">The sequence shown here is derived from an EMBL/GenBank/DDBJ whole genome shotgun (WGS) entry which is preliminary data.</text>
</comment>
<dbReference type="InterPro" id="IPR001460">
    <property type="entry name" value="PCN-bd_Tpept"/>
</dbReference>
<dbReference type="InterPro" id="IPR023346">
    <property type="entry name" value="Lysozyme-like_dom_sf"/>
</dbReference>
<keyword evidence="13 19" id="KW-0472">Membrane</keyword>
<dbReference type="NCBIfam" id="TIGR02074">
    <property type="entry name" value="PBP_1a_fam"/>
    <property type="match status" value="1"/>
</dbReference>
<evidence type="ECO:0000256" key="9">
    <source>
        <dbReference type="ARBA" id="ARBA00022801"/>
    </source>
</evidence>
<keyword evidence="7" id="KW-0808">Transferase</keyword>
<dbReference type="Pfam" id="PF00912">
    <property type="entry name" value="Transgly"/>
    <property type="match status" value="1"/>
</dbReference>
<keyword evidence="14" id="KW-0511">Multifunctional enzyme</keyword>
<dbReference type="GO" id="GO:0008360">
    <property type="term" value="P:regulation of cell shape"/>
    <property type="evidence" value="ECO:0007669"/>
    <property type="project" value="UniProtKB-KW"/>
</dbReference>
<evidence type="ECO:0000256" key="17">
    <source>
        <dbReference type="ARBA" id="ARBA00049902"/>
    </source>
</evidence>
<keyword evidence="6" id="KW-0328">Glycosyltransferase</keyword>
<keyword evidence="15" id="KW-0961">Cell wall biogenesis/degradation</keyword>
<dbReference type="HOGENOM" id="CLU_006354_2_2_9"/>
<dbReference type="GO" id="GO:0008955">
    <property type="term" value="F:peptidoglycan glycosyltransferase activity"/>
    <property type="evidence" value="ECO:0007669"/>
    <property type="project" value="UniProtKB-EC"/>
</dbReference>
<dbReference type="GO" id="GO:0071555">
    <property type="term" value="P:cell wall organization"/>
    <property type="evidence" value="ECO:0007669"/>
    <property type="project" value="UniProtKB-KW"/>
</dbReference>
<keyword evidence="5" id="KW-0645">Protease</keyword>
<evidence type="ECO:0000256" key="3">
    <source>
        <dbReference type="ARBA" id="ARBA00022475"/>
    </source>
</evidence>
<dbReference type="SUPFAM" id="SSF56601">
    <property type="entry name" value="beta-lactamase/transpeptidase-like"/>
    <property type="match status" value="1"/>
</dbReference>
<dbReference type="RefSeq" id="WP_005604983.1">
    <property type="nucleotide sequence ID" value="NZ_CP102283.1"/>
</dbReference>
<dbReference type="GeneID" id="78411652"/>
<dbReference type="AlphaFoldDB" id="C8NDT8"/>
<feature type="transmembrane region" description="Helical" evidence="19">
    <location>
        <begin position="62"/>
        <end position="82"/>
    </location>
</feature>